<feature type="non-terminal residue" evidence="1">
    <location>
        <position position="77"/>
    </location>
</feature>
<protein>
    <recommendedName>
        <fullName evidence="3">RNase H type-1 domain-containing protein</fullName>
    </recommendedName>
</protein>
<dbReference type="InterPro" id="IPR036397">
    <property type="entry name" value="RNaseH_sf"/>
</dbReference>
<dbReference type="AlphaFoldDB" id="A0A371G3T7"/>
<gene>
    <name evidence="1" type="ORF">CR513_33645</name>
</gene>
<evidence type="ECO:0008006" key="3">
    <source>
        <dbReference type="Google" id="ProtNLM"/>
    </source>
</evidence>
<name>A0A371G3T7_MUCPR</name>
<organism evidence="1 2">
    <name type="scientific">Mucuna pruriens</name>
    <name type="common">Velvet bean</name>
    <name type="synonym">Dolichos pruriens</name>
    <dbReference type="NCBI Taxonomy" id="157652"/>
    <lineage>
        <taxon>Eukaryota</taxon>
        <taxon>Viridiplantae</taxon>
        <taxon>Streptophyta</taxon>
        <taxon>Embryophyta</taxon>
        <taxon>Tracheophyta</taxon>
        <taxon>Spermatophyta</taxon>
        <taxon>Magnoliopsida</taxon>
        <taxon>eudicotyledons</taxon>
        <taxon>Gunneridae</taxon>
        <taxon>Pentapetalae</taxon>
        <taxon>rosids</taxon>
        <taxon>fabids</taxon>
        <taxon>Fabales</taxon>
        <taxon>Fabaceae</taxon>
        <taxon>Papilionoideae</taxon>
        <taxon>50 kb inversion clade</taxon>
        <taxon>NPAAA clade</taxon>
        <taxon>indigoferoid/millettioid clade</taxon>
        <taxon>Phaseoleae</taxon>
        <taxon>Mucuna</taxon>
    </lineage>
</organism>
<dbReference type="SUPFAM" id="SSF53098">
    <property type="entry name" value="Ribonuclease H-like"/>
    <property type="match status" value="1"/>
</dbReference>
<proteinExistence type="predicted"/>
<dbReference type="Proteomes" id="UP000257109">
    <property type="component" value="Unassembled WGS sequence"/>
</dbReference>
<dbReference type="OrthoDB" id="1938451at2759"/>
<accession>A0A371G3T7</accession>
<feature type="non-terminal residue" evidence="1">
    <location>
        <position position="1"/>
    </location>
</feature>
<reference evidence="1" key="1">
    <citation type="submission" date="2018-05" db="EMBL/GenBank/DDBJ databases">
        <title>Draft genome of Mucuna pruriens seed.</title>
        <authorList>
            <person name="Nnadi N.E."/>
            <person name="Vos R."/>
            <person name="Hasami M.H."/>
            <person name="Devisetty U.K."/>
            <person name="Aguiy J.C."/>
        </authorList>
    </citation>
    <scope>NUCLEOTIDE SEQUENCE [LARGE SCALE GENOMIC DNA]</scope>
    <source>
        <strain evidence="1">JCA_2017</strain>
    </source>
</reference>
<keyword evidence="2" id="KW-1185">Reference proteome</keyword>
<dbReference type="InterPro" id="IPR012337">
    <property type="entry name" value="RNaseH-like_sf"/>
</dbReference>
<comment type="caution">
    <text evidence="1">The sequence shown here is derived from an EMBL/GenBank/DDBJ whole genome shotgun (WGS) entry which is preliminary data.</text>
</comment>
<dbReference type="EMBL" id="QJKJ01006848">
    <property type="protein sequence ID" value="RDX85208.1"/>
    <property type="molecule type" value="Genomic_DNA"/>
</dbReference>
<dbReference type="Gene3D" id="3.30.420.10">
    <property type="entry name" value="Ribonuclease H-like superfamily/Ribonuclease H"/>
    <property type="match status" value="1"/>
</dbReference>
<evidence type="ECO:0000313" key="1">
    <source>
        <dbReference type="EMBL" id="RDX85208.1"/>
    </source>
</evidence>
<evidence type="ECO:0000313" key="2">
    <source>
        <dbReference type="Proteomes" id="UP000257109"/>
    </source>
</evidence>
<dbReference type="GO" id="GO:0003676">
    <property type="term" value="F:nucleic acid binding"/>
    <property type="evidence" value="ECO:0007669"/>
    <property type="project" value="InterPro"/>
</dbReference>
<sequence>MVFICGRSVQSGRKWARLILEGPDGVLIEKSLYFVFKASNNKAKYEALVAGMKLAQQLEVKILTEKSNSKLVTGDDA</sequence>